<dbReference type="HOGENOM" id="CLU_012640_0_0_2"/>
<dbReference type="OrthoDB" id="148218at2157"/>
<evidence type="ECO:0000313" key="2">
    <source>
        <dbReference type="EMBL" id="ABU81511.1"/>
    </source>
</evidence>
<dbReference type="Proteomes" id="UP000000262">
    <property type="component" value="Chromosome"/>
</dbReference>
<dbReference type="GeneID" id="5562168"/>
<dbReference type="eggNOG" id="arCOG02666">
    <property type="taxonomic scope" value="Archaea"/>
</dbReference>
<dbReference type="PhylomeDB" id="A8A9A9"/>
<dbReference type="Gene3D" id="3.30.70.270">
    <property type="match status" value="1"/>
</dbReference>
<dbReference type="InterPro" id="IPR024615">
    <property type="entry name" value="CRISPR-assoc_Cmr2_N"/>
</dbReference>
<feature type="domain" description="CRISPR-associated protein Cmr2 N-terminal" evidence="1">
    <location>
        <begin position="180"/>
        <end position="321"/>
    </location>
</feature>
<dbReference type="Pfam" id="PF12469">
    <property type="entry name" value="Cmr2_N"/>
    <property type="match status" value="1"/>
</dbReference>
<keyword evidence="3" id="KW-1185">Reference proteome</keyword>
<organism evidence="2 3">
    <name type="scientific">Ignicoccus hospitalis (strain KIN4/I / DSM 18386 / JCM 14125)</name>
    <dbReference type="NCBI Taxonomy" id="453591"/>
    <lineage>
        <taxon>Archaea</taxon>
        <taxon>Thermoproteota</taxon>
        <taxon>Thermoprotei</taxon>
        <taxon>Desulfurococcales</taxon>
        <taxon>Desulfurococcaceae</taxon>
        <taxon>Ignicoccus</taxon>
    </lineage>
</organism>
<accession>A8A9A9</accession>
<dbReference type="Gene3D" id="3.30.70.2220">
    <property type="entry name" value="CRISPR-Cas system, Cmr2 subunit, D1 domain, cysteine cluster"/>
    <property type="match status" value="1"/>
</dbReference>
<dbReference type="NCBIfam" id="TIGR02577">
    <property type="entry name" value="cas_TM1794_Cmr2"/>
    <property type="match status" value="1"/>
</dbReference>
<evidence type="ECO:0000313" key="3">
    <source>
        <dbReference type="Proteomes" id="UP000000262"/>
    </source>
</evidence>
<dbReference type="AlphaFoldDB" id="A8A9A9"/>
<dbReference type="STRING" id="453591.Igni_0328"/>
<reference evidence="2 3" key="1">
    <citation type="journal article" date="2008" name="Genome Biol.">
        <title>A genomic analysis of the archaeal system Ignicoccus hospitalis-Nanoarchaeum equitans.</title>
        <authorList>
            <person name="Podar M."/>
            <person name="Anderson I."/>
            <person name="Makarova K.S."/>
            <person name="Elkins J.G."/>
            <person name="Ivanova N."/>
            <person name="Wall M.A."/>
            <person name="Lykidis A."/>
            <person name="Mavromatis K."/>
            <person name="Sun H."/>
            <person name="Hudson M.E."/>
            <person name="Chen W."/>
            <person name="Deciu C."/>
            <person name="Hutchison D."/>
            <person name="Eads J.R."/>
            <person name="Anderson A."/>
            <person name="Fernandes F."/>
            <person name="Szeto E."/>
            <person name="Lapidus A."/>
            <person name="Kyrpides N.C."/>
            <person name="Saier M.H.Jr."/>
            <person name="Richardson P.M."/>
            <person name="Rachel R."/>
            <person name="Huber H."/>
            <person name="Eisen J.A."/>
            <person name="Koonin E.V."/>
            <person name="Keller M."/>
            <person name="Stetter K.O."/>
        </authorList>
    </citation>
    <scope>NUCLEOTIDE SEQUENCE [LARGE SCALE GENOMIC DNA]</scope>
    <source>
        <strain evidence="3">KIN4/I / DSM 18386 / JCM 14125</strain>
    </source>
</reference>
<name>A8A9A9_IGNH4</name>
<dbReference type="RefSeq" id="WP_011998363.1">
    <property type="nucleotide sequence ID" value="NC_009776.1"/>
</dbReference>
<dbReference type="KEGG" id="iho:Igni_0328"/>
<gene>
    <name evidence="2" type="ordered locus">Igni_0328</name>
</gene>
<dbReference type="InterPro" id="IPR013407">
    <property type="entry name" value="CRISPR-assoc_prot_Cmr2"/>
</dbReference>
<evidence type="ECO:0000259" key="1">
    <source>
        <dbReference type="Pfam" id="PF12469"/>
    </source>
</evidence>
<dbReference type="EMBL" id="CP000816">
    <property type="protein sequence ID" value="ABU81511.1"/>
    <property type="molecule type" value="Genomic_DNA"/>
</dbReference>
<dbReference type="InterPro" id="IPR043128">
    <property type="entry name" value="Rev_trsase/Diguanyl_cyclase"/>
</dbReference>
<sequence>MTCNNLIKKKMVALLHDTPEKAWLMYVKKKHEEYAKERIGDVLGEEYLDYFKDVKAYDVISSTIDRWVVPSRMNIDRVIRLINPFDPNFFYEIDLGQISKEKIEDYWNKLKTCLSKVSGDRERYHAQYVLMELLWYKTVKVPLPADTRFPTHTVFDHVYATASMINIYNNDSKKFSGFIVGIDIPGIQSFISGGRRPGDWWIRSWLISATVWYLIKELVWNLGPDVLLSPSARYNPFYYATVAHRVQAVRECLDENLTSPEQPLMPATVTLLLPACSIELMRSELVEKGSLKEGEGVSDPSVIISRYFKERLKEAWKNVIEDIQTRLRSTADNLIKTLEKVRVCTGTCTDVASADDLIERMIEIIKHAERAPFDVKTVVINLEEAFEEFVKEFRRIEGKMRAELEQLISSEGLAVGKDVFPYSKDLSDVMSDLEKKLFFHWLVTKKYPEEFRKAKAVRLDPLLLDGWTLEVTKARYESCKDKSAPMCTCGRPAAVHNPSEASSPLLRSHEALCPYCLILRLLQYYTDALTSIVEADHVKAPKVVMSTLAALPELVKWLSESGGAVEIMDENGNNVGLPKDQLLESLTRSLKEYSSFDFYQNKYSRFSLEEVLEELQKNETVERLIRDDSKNLYIRVLVRKDRDSSKLLSLNKYIAMVKADADNMGNLKGGRLGYDAEAYFETIYRQAGPRRGVGQEEKLYKLAGSLVRSVIERLHEIYPKEVYGENDSSLPTVLVTPTYLFQLSYSLMTEALVDKEIVEKNYGLLVFAGGDDLLALVPARSVSRGSGRAEPLGGLEEFLSRELLEIVKEFYFSPALWVWWLTRLNHWGLLRSPVGFRYTDNFFAPALLAYGRSYGIAIRHYRDPLAKVFEDASELEESAKNVSKKKDGVGVSYGRLGARGVALSNSLGVEDKGDLKEPASLGPIIAKLSSFHRRGLSNNFYYDIVRELQKYFGHDAKHEWAAAKGLTTPIIILLKYIISRNVADEEKYSQNLKKEVEEVLEFLKLTNEYIFDVLEFGFAWHKAVR</sequence>
<proteinExistence type="predicted"/>
<protein>
    <recommendedName>
        <fullName evidence="1">CRISPR-associated protein Cmr2 N-terminal domain-containing protein</fullName>
    </recommendedName>
</protein>
<dbReference type="InterPro" id="IPR038242">
    <property type="entry name" value="Cmr2_N"/>
</dbReference>